<dbReference type="AlphaFoldDB" id="A0A3M8AX84"/>
<dbReference type="PANTHER" id="PTHR23517:SF10">
    <property type="entry name" value="MAJOR FACILITATOR SUPERFAMILY (MFS) PROFILE DOMAIN-CONTAINING PROTEIN"/>
    <property type="match status" value="1"/>
</dbReference>
<feature type="domain" description="Major facilitator superfamily (MFS) profile" evidence="7">
    <location>
        <begin position="11"/>
        <end position="418"/>
    </location>
</feature>
<reference evidence="8 9" key="1">
    <citation type="submission" date="2018-10" db="EMBL/GenBank/DDBJ databases">
        <title>Phylogenomics of Brevibacillus.</title>
        <authorList>
            <person name="Dunlap C."/>
        </authorList>
    </citation>
    <scope>NUCLEOTIDE SEQUENCE [LARGE SCALE GENOMIC DNA]</scope>
    <source>
        <strain evidence="8 9">DSM 100115</strain>
    </source>
</reference>
<dbReference type="Proteomes" id="UP000268829">
    <property type="component" value="Unassembled WGS sequence"/>
</dbReference>
<dbReference type="InterPro" id="IPR036259">
    <property type="entry name" value="MFS_trans_sf"/>
</dbReference>
<dbReference type="PROSITE" id="PS50850">
    <property type="entry name" value="MFS"/>
    <property type="match status" value="1"/>
</dbReference>
<dbReference type="PANTHER" id="PTHR23517">
    <property type="entry name" value="RESISTANCE PROTEIN MDTM, PUTATIVE-RELATED-RELATED"/>
    <property type="match status" value="1"/>
</dbReference>
<comment type="caution">
    <text evidence="8">The sequence shown here is derived from an EMBL/GenBank/DDBJ whole genome shotgun (WGS) entry which is preliminary data.</text>
</comment>
<dbReference type="RefSeq" id="WP_122905337.1">
    <property type="nucleotide sequence ID" value="NZ_RHHS01000032.1"/>
</dbReference>
<dbReference type="EMBL" id="RHHS01000032">
    <property type="protein sequence ID" value="RNB55844.1"/>
    <property type="molecule type" value="Genomic_DNA"/>
</dbReference>
<protein>
    <submittedName>
        <fullName evidence="8">MFS transporter</fullName>
    </submittedName>
</protein>
<dbReference type="InterPro" id="IPR050171">
    <property type="entry name" value="MFS_Transporters"/>
</dbReference>
<keyword evidence="2" id="KW-0813">Transport</keyword>
<dbReference type="Pfam" id="PF07690">
    <property type="entry name" value="MFS_1"/>
    <property type="match status" value="1"/>
</dbReference>
<evidence type="ECO:0000256" key="1">
    <source>
        <dbReference type="ARBA" id="ARBA00004651"/>
    </source>
</evidence>
<dbReference type="OrthoDB" id="3268460at2"/>
<proteinExistence type="predicted"/>
<dbReference type="Gene3D" id="1.20.1250.20">
    <property type="entry name" value="MFS general substrate transporter like domains"/>
    <property type="match status" value="1"/>
</dbReference>
<evidence type="ECO:0000256" key="5">
    <source>
        <dbReference type="ARBA" id="ARBA00022989"/>
    </source>
</evidence>
<gene>
    <name evidence="8" type="ORF">EDM57_13925</name>
</gene>
<evidence type="ECO:0000313" key="8">
    <source>
        <dbReference type="EMBL" id="RNB55844.1"/>
    </source>
</evidence>
<dbReference type="GO" id="GO:0005886">
    <property type="term" value="C:plasma membrane"/>
    <property type="evidence" value="ECO:0007669"/>
    <property type="project" value="UniProtKB-SubCell"/>
</dbReference>
<accession>A0A3M8AX84</accession>
<sequence>MKQKWQSYPSSIRLLAIAAIIFSTGMACIWPLVTIYIHDYLGKPLTVAGFLLLLNQGAFLIGSIAGGMLFDRWGKMRTIIFSSVGIILISVGLGVTHDFTMYTVLLLLNGLFYGMLSPVLNALAVVLWPEGGRTGINTIYVALNAGVAAGSALGGLLASISFAWTFFGNAILQVIVLIMFVLTLPRQLKAAADGSSQGEQANTAGTPAAAGQSAAHLNPGDALAPLQQLPPKKVAWGALLLLCSGLLICWIVYVQWTTVLSTYMQSLGISLRQYSLLWTINGGLILFGQPLIAWVIRRFARTLRAQMLLGSYVFVLSMLILSQTTSYAGFVAGMFIMTLGEMLVWPAVPAVAAEFTPPGREGFIQGLISGTGSAGRMLGPLLGAIIFQHFQAQGLLYIMAGLALLAVAFFALHSSLQGRTGKVPKTTAEKL</sequence>
<evidence type="ECO:0000256" key="4">
    <source>
        <dbReference type="ARBA" id="ARBA00022692"/>
    </source>
</evidence>
<dbReference type="GO" id="GO:0022857">
    <property type="term" value="F:transmembrane transporter activity"/>
    <property type="evidence" value="ECO:0007669"/>
    <property type="project" value="InterPro"/>
</dbReference>
<keyword evidence="5" id="KW-1133">Transmembrane helix</keyword>
<dbReference type="InterPro" id="IPR020846">
    <property type="entry name" value="MFS_dom"/>
</dbReference>
<evidence type="ECO:0000256" key="6">
    <source>
        <dbReference type="ARBA" id="ARBA00023136"/>
    </source>
</evidence>
<keyword evidence="6" id="KW-0472">Membrane</keyword>
<organism evidence="8 9">
    <name type="scientific">Brevibacillus gelatini</name>
    <dbReference type="NCBI Taxonomy" id="1655277"/>
    <lineage>
        <taxon>Bacteria</taxon>
        <taxon>Bacillati</taxon>
        <taxon>Bacillota</taxon>
        <taxon>Bacilli</taxon>
        <taxon>Bacillales</taxon>
        <taxon>Paenibacillaceae</taxon>
        <taxon>Brevibacillus</taxon>
    </lineage>
</organism>
<dbReference type="PROSITE" id="PS51257">
    <property type="entry name" value="PROKAR_LIPOPROTEIN"/>
    <property type="match status" value="1"/>
</dbReference>
<evidence type="ECO:0000259" key="7">
    <source>
        <dbReference type="PROSITE" id="PS50850"/>
    </source>
</evidence>
<evidence type="ECO:0000256" key="3">
    <source>
        <dbReference type="ARBA" id="ARBA00022475"/>
    </source>
</evidence>
<keyword evidence="9" id="KW-1185">Reference proteome</keyword>
<dbReference type="InterPro" id="IPR011701">
    <property type="entry name" value="MFS"/>
</dbReference>
<dbReference type="SUPFAM" id="SSF103473">
    <property type="entry name" value="MFS general substrate transporter"/>
    <property type="match status" value="1"/>
</dbReference>
<keyword evidence="4" id="KW-0812">Transmembrane</keyword>
<evidence type="ECO:0000256" key="2">
    <source>
        <dbReference type="ARBA" id="ARBA00022448"/>
    </source>
</evidence>
<keyword evidence="3" id="KW-1003">Cell membrane</keyword>
<comment type="subcellular location">
    <subcellularLocation>
        <location evidence="1">Cell membrane</location>
        <topology evidence="1">Multi-pass membrane protein</topology>
    </subcellularLocation>
</comment>
<name>A0A3M8AX84_9BACL</name>
<evidence type="ECO:0000313" key="9">
    <source>
        <dbReference type="Proteomes" id="UP000268829"/>
    </source>
</evidence>